<accession>A0A1C5GAX9</accession>
<dbReference type="Pfam" id="PF00999">
    <property type="entry name" value="Na_H_Exchanger"/>
    <property type="match status" value="1"/>
</dbReference>
<dbReference type="GO" id="GO:0005886">
    <property type="term" value="C:plasma membrane"/>
    <property type="evidence" value="ECO:0007669"/>
    <property type="project" value="UniProtKB-SubCell"/>
</dbReference>
<keyword evidence="8 9" id="KW-0472">Membrane</keyword>
<dbReference type="PANTHER" id="PTHR32507:SF8">
    <property type="entry name" value="CNH1P"/>
    <property type="match status" value="1"/>
</dbReference>
<dbReference type="Gene3D" id="1.20.1530.20">
    <property type="match status" value="1"/>
</dbReference>
<feature type="transmembrane region" description="Helical" evidence="9">
    <location>
        <begin position="6"/>
        <end position="22"/>
    </location>
</feature>
<sequence length="410" mass="43048">MDLLHLSYALVGVLGVLLAFWSSAIRRVPVSEPLLALLLGVLVGPVLGLIDLPHRQASVLTLEASRVLLAISLMAVALRFPLPEYRSVIRPIGVLLAVAMAGMAVVSAGLAWLVLGLPVALAALLGACLTPTDPVLASSIVSGGPAERQLPARLRQVISGESGANDGLAFVFVVLALSAVTSGSFAGQLGTAVWGVVGAVVVGLAVGYAAGRAVMTAEAREDVDEGSLLIFTVVLGIAALGVARVARTDGILAVFAAGLAYNAVIGDRSRASEQRLDDALTRYLVLPLFFLLGVEVPWRDWADLGWPLAAFVVAVLVLRRLPVVLALKRVLGMPRRSVVFLGWFGPIGVSALFYLTHSQEEGARDPRLWAAGSLVVVASTVVHGITATPGRRWYARRSAAVTDDHPGRRR</sequence>
<evidence type="ECO:0000256" key="5">
    <source>
        <dbReference type="ARBA" id="ARBA00022692"/>
    </source>
</evidence>
<keyword evidence="4" id="KW-1003">Cell membrane</keyword>
<name>A0A1C5GAX9_MICEH</name>
<keyword evidence="12" id="KW-1185">Reference proteome</keyword>
<feature type="transmembrane region" description="Helical" evidence="9">
    <location>
        <begin position="192"/>
        <end position="214"/>
    </location>
</feature>
<feature type="transmembrane region" description="Helical" evidence="9">
    <location>
        <begin position="64"/>
        <end position="82"/>
    </location>
</feature>
<evidence type="ECO:0000256" key="3">
    <source>
        <dbReference type="ARBA" id="ARBA00022449"/>
    </source>
</evidence>
<reference evidence="11 12" key="1">
    <citation type="submission" date="2016-06" db="EMBL/GenBank/DDBJ databases">
        <authorList>
            <person name="Kjaerup R.B."/>
            <person name="Dalgaard T.S."/>
            <person name="Juul-Madsen H.R."/>
        </authorList>
    </citation>
    <scope>NUCLEOTIDE SEQUENCE [LARGE SCALE GENOMIC DNA]</scope>
    <source>
        <strain evidence="11 12">DSM 43913</strain>
    </source>
</reference>
<feature type="transmembrane region" description="Helical" evidence="9">
    <location>
        <begin position="250"/>
        <end position="267"/>
    </location>
</feature>
<feature type="domain" description="Cation/H+ exchanger transmembrane" evidence="10">
    <location>
        <begin position="16"/>
        <end position="389"/>
    </location>
</feature>
<proteinExistence type="predicted"/>
<dbReference type="GO" id="GO:0015297">
    <property type="term" value="F:antiporter activity"/>
    <property type="evidence" value="ECO:0007669"/>
    <property type="project" value="UniProtKB-KW"/>
</dbReference>
<dbReference type="InterPro" id="IPR038770">
    <property type="entry name" value="Na+/solute_symporter_sf"/>
</dbReference>
<dbReference type="GO" id="GO:1902600">
    <property type="term" value="P:proton transmembrane transport"/>
    <property type="evidence" value="ECO:0007669"/>
    <property type="project" value="InterPro"/>
</dbReference>
<evidence type="ECO:0000313" key="11">
    <source>
        <dbReference type="EMBL" id="SCG16712.1"/>
    </source>
</evidence>
<feature type="transmembrane region" description="Helical" evidence="9">
    <location>
        <begin position="338"/>
        <end position="356"/>
    </location>
</feature>
<feature type="transmembrane region" description="Helical" evidence="9">
    <location>
        <begin position="34"/>
        <end position="52"/>
    </location>
</feature>
<evidence type="ECO:0000256" key="1">
    <source>
        <dbReference type="ARBA" id="ARBA00004651"/>
    </source>
</evidence>
<protein>
    <submittedName>
        <fullName evidence="11">Sodium/proton antiporter, CPA1 family</fullName>
    </submittedName>
</protein>
<dbReference type="GeneID" id="95802771"/>
<feature type="transmembrane region" description="Helical" evidence="9">
    <location>
        <begin position="94"/>
        <end position="115"/>
    </location>
</feature>
<dbReference type="AlphaFoldDB" id="A0A1C5GAX9"/>
<keyword evidence="2" id="KW-0813">Transport</keyword>
<evidence type="ECO:0000256" key="2">
    <source>
        <dbReference type="ARBA" id="ARBA00022448"/>
    </source>
</evidence>
<keyword evidence="3" id="KW-0050">Antiport</keyword>
<dbReference type="EMBL" id="LT607733">
    <property type="protein sequence ID" value="SCG16712.1"/>
    <property type="molecule type" value="Genomic_DNA"/>
</dbReference>
<evidence type="ECO:0000256" key="9">
    <source>
        <dbReference type="SAM" id="Phobius"/>
    </source>
</evidence>
<dbReference type="PANTHER" id="PTHR32507">
    <property type="entry name" value="NA(+)/H(+) ANTIPORTER 1"/>
    <property type="match status" value="1"/>
</dbReference>
<evidence type="ECO:0000256" key="4">
    <source>
        <dbReference type="ARBA" id="ARBA00022475"/>
    </source>
</evidence>
<evidence type="ECO:0000256" key="6">
    <source>
        <dbReference type="ARBA" id="ARBA00022989"/>
    </source>
</evidence>
<evidence type="ECO:0000256" key="7">
    <source>
        <dbReference type="ARBA" id="ARBA00023065"/>
    </source>
</evidence>
<dbReference type="Proteomes" id="UP000198251">
    <property type="component" value="Chromosome I"/>
</dbReference>
<feature type="transmembrane region" description="Helical" evidence="9">
    <location>
        <begin position="226"/>
        <end position="244"/>
    </location>
</feature>
<dbReference type="InterPro" id="IPR006153">
    <property type="entry name" value="Cation/H_exchanger_TM"/>
</dbReference>
<feature type="transmembrane region" description="Helical" evidence="9">
    <location>
        <begin position="368"/>
        <end position="387"/>
    </location>
</feature>
<keyword evidence="7" id="KW-0406">Ion transport</keyword>
<evidence type="ECO:0000259" key="10">
    <source>
        <dbReference type="Pfam" id="PF00999"/>
    </source>
</evidence>
<feature type="transmembrane region" description="Helical" evidence="9">
    <location>
        <begin position="304"/>
        <end position="326"/>
    </location>
</feature>
<comment type="subcellular location">
    <subcellularLocation>
        <location evidence="1">Cell membrane</location>
        <topology evidence="1">Multi-pass membrane protein</topology>
    </subcellularLocation>
</comment>
<evidence type="ECO:0000256" key="8">
    <source>
        <dbReference type="ARBA" id="ARBA00023136"/>
    </source>
</evidence>
<keyword evidence="6 9" id="KW-1133">Transmembrane helix</keyword>
<keyword evidence="5 9" id="KW-0812">Transmembrane</keyword>
<dbReference type="RefSeq" id="WP_089000564.1">
    <property type="nucleotide sequence ID" value="NZ_JBFAAC010000010.1"/>
</dbReference>
<gene>
    <name evidence="11" type="ORF">GA0070610_2984</name>
</gene>
<feature type="transmembrane region" description="Helical" evidence="9">
    <location>
        <begin position="279"/>
        <end position="298"/>
    </location>
</feature>
<organism evidence="11 12">
    <name type="scientific">Micromonospora echinofusca</name>
    <dbReference type="NCBI Taxonomy" id="47858"/>
    <lineage>
        <taxon>Bacteria</taxon>
        <taxon>Bacillati</taxon>
        <taxon>Actinomycetota</taxon>
        <taxon>Actinomycetes</taxon>
        <taxon>Micromonosporales</taxon>
        <taxon>Micromonosporaceae</taxon>
        <taxon>Micromonospora</taxon>
    </lineage>
</organism>
<evidence type="ECO:0000313" key="12">
    <source>
        <dbReference type="Proteomes" id="UP000198251"/>
    </source>
</evidence>